<comment type="caution">
    <text evidence="2">The sequence shown here is derived from an EMBL/GenBank/DDBJ whole genome shotgun (WGS) entry which is preliminary data.</text>
</comment>
<dbReference type="Proteomes" id="UP000053462">
    <property type="component" value="Unassembled WGS sequence"/>
</dbReference>
<keyword evidence="1" id="KW-1133">Transmembrane helix</keyword>
<feature type="transmembrane region" description="Helical" evidence="1">
    <location>
        <begin position="505"/>
        <end position="525"/>
    </location>
</feature>
<dbReference type="RefSeq" id="WP_058938023.1">
    <property type="nucleotide sequence ID" value="NZ_LLYW01000005.1"/>
</dbReference>
<feature type="transmembrane region" description="Helical" evidence="1">
    <location>
        <begin position="335"/>
        <end position="363"/>
    </location>
</feature>
<dbReference type="EMBL" id="LLYW01000005">
    <property type="protein sequence ID" value="KUH34404.1"/>
    <property type="molecule type" value="Genomic_DNA"/>
</dbReference>
<feature type="transmembrane region" description="Helical" evidence="1">
    <location>
        <begin position="31"/>
        <end position="52"/>
    </location>
</feature>
<feature type="transmembrane region" description="Helical" evidence="1">
    <location>
        <begin position="475"/>
        <end position="493"/>
    </location>
</feature>
<feature type="transmembrane region" description="Helical" evidence="1">
    <location>
        <begin position="64"/>
        <end position="89"/>
    </location>
</feature>
<accession>A0A100XZ22</accession>
<evidence type="ECO:0000256" key="1">
    <source>
        <dbReference type="SAM" id="Phobius"/>
    </source>
</evidence>
<sequence>MDRKSLIITISILLGLNSAILADYLGVHMPLVRQIFGFIALTFLPGYLLLRIFSTKTESISEEIFLEVALSISVVMIMGIFANFVYPLLGVEKPITLLPILVTFNLVTLGLLAVEQVRSVSMLNTRKRIRIAKWDLFFALLPLWSLLGAYLFSHYGDNRGLLLLYFVIALTPLVFIKSKNFNRAFAIWSIAISLMWSTVFGISWNYIWGYDINGEYYYAHLVLSRGIWDISTYYQYNTVASINLLAPIYSLISNIWIVPIFKIIYPLVFSLVPIILLKAYEKLLGRRLWTEISVLFFVFLFTFFTEMMALARQMIAEVYLALLVYATVKRVNPLFLILFLVSLTVSHYGTAYLTMFALLALLFIRPLEKEADNRISIGIIAVFWIVTLLWYAYVGGGFQFNKLVTIGYQTLLMLNDLFNPQYSQGAALILSKTTLIGEITKWINIIAQGLISIGVLAAIYRLVTGSEIKHPEFHVLSFVFFAYDVAGVVVPYFSNRLNATRLYQITLFFLSPYLVIGSSTLVDALKKIAGRLKEILPSKSNTARLVAVFLVLYFLFSSGFMVAIANDPKPPMWLEKVDGPYWSSSEIYGGKFISQYRYDNLRVNSDVYGALLLLGLLGTPASEMTFKMNSNGKIYNFSNKPLYIYLRHENILNKKIAIWTIGNSVSQVEYISLFIPPIFNSVQNSERVYSSKDTWIVLADFNPL</sequence>
<dbReference type="Pfam" id="PF09971">
    <property type="entry name" value="DUF2206"/>
    <property type="match status" value="1"/>
</dbReference>
<feature type="transmembrane region" description="Helical" evidence="1">
    <location>
        <begin position="292"/>
        <end position="315"/>
    </location>
</feature>
<evidence type="ECO:0000313" key="3">
    <source>
        <dbReference type="Proteomes" id="UP000053462"/>
    </source>
</evidence>
<feature type="transmembrane region" description="Helical" evidence="1">
    <location>
        <begin position="442"/>
        <end position="463"/>
    </location>
</feature>
<dbReference type="OrthoDB" id="292292at2157"/>
<feature type="transmembrane region" description="Helical" evidence="1">
    <location>
        <begin position="185"/>
        <end position="207"/>
    </location>
</feature>
<evidence type="ECO:0008006" key="4">
    <source>
        <dbReference type="Google" id="ProtNLM"/>
    </source>
</evidence>
<dbReference type="AlphaFoldDB" id="A0A100XZ22"/>
<proteinExistence type="predicted"/>
<keyword evidence="1" id="KW-0812">Transmembrane</keyword>
<feature type="transmembrane region" description="Helical" evidence="1">
    <location>
        <begin position="545"/>
        <end position="565"/>
    </location>
</feature>
<evidence type="ECO:0000313" key="2">
    <source>
        <dbReference type="EMBL" id="KUH34404.1"/>
    </source>
</evidence>
<feature type="transmembrane region" description="Helical" evidence="1">
    <location>
        <begin position="375"/>
        <end position="393"/>
    </location>
</feature>
<gene>
    <name evidence="2" type="ORF">APY94_01870</name>
</gene>
<name>A0A100XZ22_9EURY</name>
<protein>
    <recommendedName>
        <fullName evidence="4">DUF2206 domain-containing protein</fullName>
    </recommendedName>
</protein>
<feature type="transmembrane region" description="Helical" evidence="1">
    <location>
        <begin position="134"/>
        <end position="153"/>
    </location>
</feature>
<feature type="transmembrane region" description="Helical" evidence="1">
    <location>
        <begin position="95"/>
        <end position="114"/>
    </location>
</feature>
<organism evidence="2 3">
    <name type="scientific">Thermococcus celericrescens</name>
    <dbReference type="NCBI Taxonomy" id="227598"/>
    <lineage>
        <taxon>Archaea</taxon>
        <taxon>Methanobacteriati</taxon>
        <taxon>Methanobacteriota</taxon>
        <taxon>Thermococci</taxon>
        <taxon>Thermococcales</taxon>
        <taxon>Thermococcaceae</taxon>
        <taxon>Thermococcus</taxon>
    </lineage>
</organism>
<reference evidence="2 3" key="1">
    <citation type="submission" date="2015-10" db="EMBL/GenBank/DDBJ databases">
        <title>Draft genome sequence of Thermococcus celericrescens strain DSM 17994.</title>
        <authorList>
            <person name="Hong S.-J."/>
            <person name="Park C.-E."/>
            <person name="Shin J.-H."/>
        </authorList>
    </citation>
    <scope>NUCLEOTIDE SEQUENCE [LARGE SCALE GENOMIC DNA]</scope>
    <source>
        <strain evidence="2 3">DSM 17994</strain>
    </source>
</reference>
<feature type="transmembrane region" description="Helical" evidence="1">
    <location>
        <begin position="607"/>
        <end position="626"/>
    </location>
</feature>
<keyword evidence="3" id="KW-1185">Reference proteome</keyword>
<feature type="transmembrane region" description="Helical" evidence="1">
    <location>
        <begin position="159"/>
        <end position="176"/>
    </location>
</feature>
<dbReference type="InterPro" id="IPR018701">
    <property type="entry name" value="DUF2206_membrane"/>
</dbReference>
<keyword evidence="1" id="KW-0472">Membrane</keyword>
<feature type="transmembrane region" description="Helical" evidence="1">
    <location>
        <begin position="255"/>
        <end position="280"/>
    </location>
</feature>